<dbReference type="PANTHER" id="PTHR37694:SF1">
    <property type="entry name" value="SLR8022 PROTEIN"/>
    <property type="match status" value="1"/>
</dbReference>
<dbReference type="InterPro" id="IPR014710">
    <property type="entry name" value="RmlC-like_jellyroll"/>
</dbReference>
<evidence type="ECO:0000259" key="1">
    <source>
        <dbReference type="Pfam" id="PF07883"/>
    </source>
</evidence>
<dbReference type="AlphaFoldDB" id="A0A2M7K7H5"/>
<dbReference type="InterPro" id="IPR011051">
    <property type="entry name" value="RmlC_Cupin_sf"/>
</dbReference>
<reference evidence="3" key="1">
    <citation type="submission" date="2017-09" db="EMBL/GenBank/DDBJ databases">
        <title>Depth-based differentiation of microbial function through sediment-hosted aquifers and enrichment of novel symbionts in the deep terrestrial subsurface.</title>
        <authorList>
            <person name="Probst A.J."/>
            <person name="Ladd B."/>
            <person name="Jarett J.K."/>
            <person name="Geller-Mcgrath D.E."/>
            <person name="Sieber C.M."/>
            <person name="Emerson J.B."/>
            <person name="Anantharaman K."/>
            <person name="Thomas B.C."/>
            <person name="Malmstrom R."/>
            <person name="Stieglmeier M."/>
            <person name="Klingl A."/>
            <person name="Woyke T."/>
            <person name="Ryan C.M."/>
            <person name="Banfield J.F."/>
        </authorList>
    </citation>
    <scope>NUCLEOTIDE SEQUENCE [LARGE SCALE GENOMIC DNA]</scope>
</reference>
<proteinExistence type="predicted"/>
<dbReference type="PANTHER" id="PTHR37694">
    <property type="entry name" value="SLR8022 PROTEIN"/>
    <property type="match status" value="1"/>
</dbReference>
<comment type="caution">
    <text evidence="2">The sequence shown here is derived from an EMBL/GenBank/DDBJ whole genome shotgun (WGS) entry which is preliminary data.</text>
</comment>
<dbReference type="CDD" id="cd02222">
    <property type="entry name" value="cupin_TM1459-like"/>
    <property type="match status" value="1"/>
</dbReference>
<accession>A0A2M7K7H5</accession>
<dbReference type="Proteomes" id="UP000231493">
    <property type="component" value="Unassembled WGS sequence"/>
</dbReference>
<dbReference type="Gene3D" id="2.60.120.10">
    <property type="entry name" value="Jelly Rolls"/>
    <property type="match status" value="1"/>
</dbReference>
<gene>
    <name evidence="2" type="ORF">COZ58_05095</name>
</gene>
<evidence type="ECO:0000313" key="3">
    <source>
        <dbReference type="Proteomes" id="UP000231493"/>
    </source>
</evidence>
<dbReference type="EMBL" id="PFIP01000103">
    <property type="protein sequence ID" value="PIX34098.1"/>
    <property type="molecule type" value="Genomic_DNA"/>
</dbReference>
<name>A0A2M7K7H5_9BACT</name>
<protein>
    <submittedName>
        <fullName evidence="2">Cupin</fullName>
    </submittedName>
</protein>
<dbReference type="Pfam" id="PF07883">
    <property type="entry name" value="Cupin_2"/>
    <property type="match status" value="1"/>
</dbReference>
<dbReference type="SUPFAM" id="SSF51182">
    <property type="entry name" value="RmlC-like cupins"/>
    <property type="match status" value="1"/>
</dbReference>
<organism evidence="2 3">
    <name type="scientific">Candidatus Infernicultor aquiphilus</name>
    <dbReference type="NCBI Taxonomy" id="1805029"/>
    <lineage>
        <taxon>Bacteria</taxon>
        <taxon>Pseudomonadati</taxon>
        <taxon>Atribacterota</taxon>
        <taxon>Candidatus Phoenicimicrobiia</taxon>
        <taxon>Candidatus Pheonicimicrobiales</taxon>
        <taxon>Candidatus Phoenicimicrobiaceae</taxon>
        <taxon>Candidatus Infernicultor</taxon>
    </lineage>
</organism>
<sequence length="116" mass="13364">MKIADYKEIKAEPVDFEETKGVKVRWLISDKDKAPNFAMRMFEVAPEGYSPLHTHKWEHEVFILEGEGVVTDGKKECKIKKGTVVYVPPEEKHQFKNTGSDTLRFLCLIPIKNSNK</sequence>
<evidence type="ECO:0000313" key="2">
    <source>
        <dbReference type="EMBL" id="PIX34098.1"/>
    </source>
</evidence>
<feature type="domain" description="Cupin type-2" evidence="1">
    <location>
        <begin position="41"/>
        <end position="108"/>
    </location>
</feature>
<dbReference type="InterPro" id="IPR013096">
    <property type="entry name" value="Cupin_2"/>
</dbReference>